<keyword evidence="4 11" id="KW-0479">Metal-binding</keyword>
<keyword evidence="2 11" id="KW-0820">tRNA-binding</keyword>
<dbReference type="InterPro" id="IPR012947">
    <property type="entry name" value="tRNA_SAD"/>
</dbReference>
<keyword evidence="5 11" id="KW-0547">Nucleotide-binding</keyword>
<evidence type="ECO:0000256" key="9">
    <source>
        <dbReference type="ARBA" id="ARBA00022917"/>
    </source>
</evidence>
<keyword evidence="9 11" id="KW-0648">Protein biosynthesis</keyword>
<dbReference type="FunFam" id="3.10.310.40:FF:000001">
    <property type="entry name" value="Alanine--tRNA ligase"/>
    <property type="match status" value="1"/>
</dbReference>
<dbReference type="Gene3D" id="3.30.980.10">
    <property type="entry name" value="Threonyl-trna Synthetase, Chain A, domain 2"/>
    <property type="match status" value="1"/>
</dbReference>
<keyword evidence="11" id="KW-0963">Cytoplasm</keyword>
<evidence type="ECO:0000256" key="2">
    <source>
        <dbReference type="ARBA" id="ARBA00022555"/>
    </source>
</evidence>
<evidence type="ECO:0000259" key="12">
    <source>
        <dbReference type="PROSITE" id="PS50860"/>
    </source>
</evidence>
<dbReference type="GO" id="GO:0008270">
    <property type="term" value="F:zinc ion binding"/>
    <property type="evidence" value="ECO:0007669"/>
    <property type="project" value="UniProtKB-UniRule"/>
</dbReference>
<keyword evidence="10 11" id="KW-0030">Aminoacyl-tRNA synthetase</keyword>
<dbReference type="InterPro" id="IPR003156">
    <property type="entry name" value="DHHA1_dom"/>
</dbReference>
<keyword evidence="14" id="KW-1185">Reference proteome</keyword>
<dbReference type="InterPro" id="IPR002318">
    <property type="entry name" value="Ala-tRNA-lgiase_IIc"/>
</dbReference>
<evidence type="ECO:0000256" key="10">
    <source>
        <dbReference type="ARBA" id="ARBA00023146"/>
    </source>
</evidence>
<dbReference type="InterPro" id="IPR023033">
    <property type="entry name" value="Ala_tRNA_ligase_euk/bac"/>
</dbReference>
<dbReference type="NCBIfam" id="TIGR00344">
    <property type="entry name" value="alaS"/>
    <property type="match status" value="1"/>
</dbReference>
<dbReference type="GO" id="GO:0000049">
    <property type="term" value="F:tRNA binding"/>
    <property type="evidence" value="ECO:0007669"/>
    <property type="project" value="UniProtKB-KW"/>
</dbReference>
<evidence type="ECO:0000313" key="14">
    <source>
        <dbReference type="Proteomes" id="UP001232063"/>
    </source>
</evidence>
<dbReference type="GO" id="GO:0002161">
    <property type="term" value="F:aminoacyl-tRNA deacylase activity"/>
    <property type="evidence" value="ECO:0007669"/>
    <property type="project" value="TreeGrafter"/>
</dbReference>
<feature type="binding site" evidence="11">
    <location>
        <position position="671"/>
    </location>
    <ligand>
        <name>Zn(2+)</name>
        <dbReference type="ChEBI" id="CHEBI:29105"/>
    </ligand>
</feature>
<dbReference type="FunFam" id="3.30.980.10:FF:000004">
    <property type="entry name" value="Alanine--tRNA ligase, cytoplasmic"/>
    <property type="match status" value="1"/>
</dbReference>
<dbReference type="InterPro" id="IPR009000">
    <property type="entry name" value="Transl_B-barrel_sf"/>
</dbReference>
<dbReference type="PANTHER" id="PTHR11777">
    <property type="entry name" value="ALANYL-TRNA SYNTHETASE"/>
    <property type="match status" value="1"/>
</dbReference>
<comment type="similarity">
    <text evidence="1 11">Belongs to the class-II aminoacyl-tRNA synthetase family.</text>
</comment>
<dbReference type="Pfam" id="PF01411">
    <property type="entry name" value="tRNA-synt_2c"/>
    <property type="match status" value="1"/>
</dbReference>
<dbReference type="Proteomes" id="UP001232063">
    <property type="component" value="Unassembled WGS sequence"/>
</dbReference>
<protein>
    <recommendedName>
        <fullName evidence="11">Alanine--tRNA ligase</fullName>
        <ecNumber evidence="11">6.1.1.7</ecNumber>
    </recommendedName>
    <alternativeName>
        <fullName evidence="11">Alanyl-tRNA synthetase</fullName>
        <shortName evidence="11">AlaRS</shortName>
    </alternativeName>
</protein>
<comment type="caution">
    <text evidence="13">The sequence shown here is derived from an EMBL/GenBank/DDBJ whole genome shotgun (WGS) entry which is preliminary data.</text>
</comment>
<organism evidence="13 14">
    <name type="scientific">Xanthocytophaga agilis</name>
    <dbReference type="NCBI Taxonomy" id="3048010"/>
    <lineage>
        <taxon>Bacteria</taxon>
        <taxon>Pseudomonadati</taxon>
        <taxon>Bacteroidota</taxon>
        <taxon>Cytophagia</taxon>
        <taxon>Cytophagales</taxon>
        <taxon>Rhodocytophagaceae</taxon>
        <taxon>Xanthocytophaga</taxon>
    </lineage>
</organism>
<evidence type="ECO:0000256" key="11">
    <source>
        <dbReference type="HAMAP-Rule" id="MF_00036"/>
    </source>
</evidence>
<dbReference type="Gene3D" id="3.10.310.40">
    <property type="match status" value="1"/>
</dbReference>
<reference evidence="13" key="1">
    <citation type="submission" date="2023-05" db="EMBL/GenBank/DDBJ databases">
        <authorList>
            <person name="Zhang X."/>
        </authorList>
    </citation>
    <scope>NUCLEOTIDE SEQUENCE</scope>
    <source>
        <strain evidence="13">BD1B2-1</strain>
    </source>
</reference>
<evidence type="ECO:0000256" key="6">
    <source>
        <dbReference type="ARBA" id="ARBA00022833"/>
    </source>
</evidence>
<evidence type="ECO:0000256" key="4">
    <source>
        <dbReference type="ARBA" id="ARBA00022723"/>
    </source>
</evidence>
<dbReference type="EC" id="6.1.1.7" evidence="11"/>
<sequence length="873" mass="98088">MTSHEIRQQFLDFFRSKGHLIVPSAPLVLKNDPTLMFTNSGMVQFKDYFLGNGVPPSRRIADTQKCLRVSGKHNDLEDVGFDGTHHTMFEMLGNWSFGDYFKQDAIAWSWELLTDVLKIPKDRLYATVFGGDTAEGLASDEEAKDLWKQYLPENHILYGNKKDNFWEMGEQGPCGPCSEIHVDLRSDAERAIVPGETLVNKDHPKVIEIWNNVFMQFERKADKSLVTLPAKHVDTGMGFERLCMVLQGVEYTYDTDVFTPFIRFIEQHSNKKYTGSYDRKSLTDVAMRVVVDHIRAVAFTIADGQLPSNNGSGYVIRRILRRAVRYYYSFLEIKEPFLHRLVPLLANEFATVFPELKAQEEFVKKVILEEEKSFLRTLEDGLERLEAVEIKSDFLDGRTVFELYDTYGFPADLTRLIMSEKGISVDENGFKVALAEQKNRSKADAEKQVGDWVVLDDTPKVTFVGYDELSVNDSKVLKYRITKDKKGEQFQIVLSKTPFYPEGGGQVGDTGVMSFDGEEIKVVDTKKENDLVIHVVDKLPADIKATVIAYVSDTKRHLTENNHSATHLLHAALRRVLGTHVAQKGSLVNEQYLRFDFSHFEKVTDEQLAEIEHIVNQKIRENIALQEDRSLPIEEARKAGAMMLFGEKYGDTVRMITFDPSYSRELCGGCHVSATGKIGLFKITSEAGVAAGVRRIEAITADAAETYVDEQTTLLKEIKELLKNPKDVKKAIADLLEEKGKLTKQVEVYENQQLQTLKDELVKKAQTVNGIQVVSEKVAVPSADALKQLAYDLKAKMDQSFIVLAADIQGKPQIAVMITDELVKEKSLHAGNIVKELAKEIKGGGGGQPFFATAGGSDVSGLDRVVEKGKQLV</sequence>
<keyword evidence="3 11" id="KW-0436">Ligase</keyword>
<dbReference type="CDD" id="cd00673">
    <property type="entry name" value="AlaRS_core"/>
    <property type="match status" value="1"/>
</dbReference>
<dbReference type="Gene3D" id="2.40.30.130">
    <property type="match status" value="1"/>
</dbReference>
<evidence type="ECO:0000256" key="8">
    <source>
        <dbReference type="ARBA" id="ARBA00022884"/>
    </source>
</evidence>
<comment type="cofactor">
    <cofactor evidence="11">
        <name>Zn(2+)</name>
        <dbReference type="ChEBI" id="CHEBI:29105"/>
    </cofactor>
    <text evidence="11">Binds 1 zinc ion per subunit.</text>
</comment>
<dbReference type="GO" id="GO:0005524">
    <property type="term" value="F:ATP binding"/>
    <property type="evidence" value="ECO:0007669"/>
    <property type="project" value="UniProtKB-UniRule"/>
</dbReference>
<dbReference type="EMBL" id="JASJOU010000001">
    <property type="protein sequence ID" value="MDJ1500091.1"/>
    <property type="molecule type" value="Genomic_DNA"/>
</dbReference>
<comment type="subcellular location">
    <subcellularLocation>
        <location evidence="11">Cytoplasm</location>
    </subcellularLocation>
</comment>
<dbReference type="GO" id="GO:0004813">
    <property type="term" value="F:alanine-tRNA ligase activity"/>
    <property type="evidence" value="ECO:0007669"/>
    <property type="project" value="UniProtKB-UniRule"/>
</dbReference>
<comment type="domain">
    <text evidence="11">Consists of three domains; the N-terminal catalytic domain, the editing domain and the C-terminal C-Ala domain. The editing domain removes incorrectly charged amino acids, while the C-Ala domain, along with tRNA(Ala), serves as a bridge to cooperatively bring together the editing and aminoacylation centers thus stimulating deacylation of misacylated tRNAs.</text>
</comment>
<dbReference type="PANTHER" id="PTHR11777:SF9">
    <property type="entry name" value="ALANINE--TRNA LIGASE, CYTOPLASMIC"/>
    <property type="match status" value="1"/>
</dbReference>
<dbReference type="SUPFAM" id="SSF50447">
    <property type="entry name" value="Translation proteins"/>
    <property type="match status" value="1"/>
</dbReference>
<dbReference type="Pfam" id="PF02272">
    <property type="entry name" value="DHHA1"/>
    <property type="match status" value="1"/>
</dbReference>
<evidence type="ECO:0000256" key="1">
    <source>
        <dbReference type="ARBA" id="ARBA00008226"/>
    </source>
</evidence>
<feature type="binding site" evidence="11">
    <location>
        <position position="667"/>
    </location>
    <ligand>
        <name>Zn(2+)</name>
        <dbReference type="ChEBI" id="CHEBI:29105"/>
    </ligand>
</feature>
<evidence type="ECO:0000256" key="7">
    <source>
        <dbReference type="ARBA" id="ARBA00022840"/>
    </source>
</evidence>
<dbReference type="GO" id="GO:0005737">
    <property type="term" value="C:cytoplasm"/>
    <property type="evidence" value="ECO:0007669"/>
    <property type="project" value="UniProtKB-SubCell"/>
</dbReference>
<dbReference type="SUPFAM" id="SSF101353">
    <property type="entry name" value="Putative anticodon-binding domain of alanyl-tRNA synthetase (AlaRS)"/>
    <property type="match status" value="1"/>
</dbReference>
<dbReference type="InterPro" id="IPR018165">
    <property type="entry name" value="Ala-tRNA-synth_IIc_core"/>
</dbReference>
<evidence type="ECO:0000256" key="3">
    <source>
        <dbReference type="ARBA" id="ARBA00022598"/>
    </source>
</evidence>
<comment type="catalytic activity">
    <reaction evidence="11">
        <text>tRNA(Ala) + L-alanine + ATP = L-alanyl-tRNA(Ala) + AMP + diphosphate</text>
        <dbReference type="Rhea" id="RHEA:12540"/>
        <dbReference type="Rhea" id="RHEA-COMP:9657"/>
        <dbReference type="Rhea" id="RHEA-COMP:9923"/>
        <dbReference type="ChEBI" id="CHEBI:30616"/>
        <dbReference type="ChEBI" id="CHEBI:33019"/>
        <dbReference type="ChEBI" id="CHEBI:57972"/>
        <dbReference type="ChEBI" id="CHEBI:78442"/>
        <dbReference type="ChEBI" id="CHEBI:78497"/>
        <dbReference type="ChEBI" id="CHEBI:456215"/>
        <dbReference type="EC" id="6.1.1.7"/>
    </reaction>
</comment>
<dbReference type="HAMAP" id="MF_00036_B">
    <property type="entry name" value="Ala_tRNA_synth_B"/>
    <property type="match status" value="1"/>
</dbReference>
<dbReference type="RefSeq" id="WP_314509617.1">
    <property type="nucleotide sequence ID" value="NZ_JASJOU010000001.1"/>
</dbReference>
<evidence type="ECO:0000256" key="5">
    <source>
        <dbReference type="ARBA" id="ARBA00022741"/>
    </source>
</evidence>
<dbReference type="InterPro" id="IPR050058">
    <property type="entry name" value="Ala-tRNA_ligase"/>
</dbReference>
<name>A0AAE3QY17_9BACT</name>
<feature type="binding site" evidence="11">
    <location>
        <position position="563"/>
    </location>
    <ligand>
        <name>Zn(2+)</name>
        <dbReference type="ChEBI" id="CHEBI:29105"/>
    </ligand>
</feature>
<dbReference type="GO" id="GO:0006419">
    <property type="term" value="P:alanyl-tRNA aminoacylation"/>
    <property type="evidence" value="ECO:0007669"/>
    <property type="project" value="UniProtKB-UniRule"/>
</dbReference>
<dbReference type="PRINTS" id="PR00980">
    <property type="entry name" value="TRNASYNTHALA"/>
</dbReference>
<dbReference type="Pfam" id="PF07973">
    <property type="entry name" value="tRNA_SAD"/>
    <property type="match status" value="1"/>
</dbReference>
<keyword evidence="6 11" id="KW-0862">Zinc</keyword>
<dbReference type="FunFam" id="3.30.930.10:FF:000011">
    <property type="entry name" value="Alanine--tRNA ligase, cytoplasmic"/>
    <property type="match status" value="1"/>
</dbReference>
<gene>
    <name evidence="11 13" type="primary">alaS</name>
    <name evidence="13" type="ORF">QNI22_05520</name>
</gene>
<dbReference type="PROSITE" id="PS50860">
    <property type="entry name" value="AA_TRNA_LIGASE_II_ALA"/>
    <property type="match status" value="1"/>
</dbReference>
<feature type="binding site" evidence="11">
    <location>
        <position position="567"/>
    </location>
    <ligand>
        <name>Zn(2+)</name>
        <dbReference type="ChEBI" id="CHEBI:29105"/>
    </ligand>
</feature>
<dbReference type="AlphaFoldDB" id="A0AAE3QY17"/>
<keyword evidence="8 11" id="KW-0694">RNA-binding</keyword>
<dbReference type="InterPro" id="IPR018162">
    <property type="entry name" value="Ala-tRNA-ligase_IIc_anticod-bd"/>
</dbReference>
<evidence type="ECO:0000313" key="13">
    <source>
        <dbReference type="EMBL" id="MDJ1500091.1"/>
    </source>
</evidence>
<dbReference type="Gene3D" id="3.30.54.20">
    <property type="match status" value="1"/>
</dbReference>
<proteinExistence type="inferred from homology"/>
<dbReference type="InterPro" id="IPR045864">
    <property type="entry name" value="aa-tRNA-synth_II/BPL/LPL"/>
</dbReference>
<dbReference type="SMART" id="SM00863">
    <property type="entry name" value="tRNA_SAD"/>
    <property type="match status" value="1"/>
</dbReference>
<dbReference type="InterPro" id="IPR018163">
    <property type="entry name" value="Thr/Ala-tRNA-synth_IIc_edit"/>
</dbReference>
<dbReference type="SUPFAM" id="SSF55186">
    <property type="entry name" value="ThrRS/AlaRS common domain"/>
    <property type="match status" value="1"/>
</dbReference>
<dbReference type="SUPFAM" id="SSF55681">
    <property type="entry name" value="Class II aaRS and biotin synthetases"/>
    <property type="match status" value="1"/>
</dbReference>
<dbReference type="InterPro" id="IPR018164">
    <property type="entry name" value="Ala-tRNA-synth_IIc_N"/>
</dbReference>
<dbReference type="Gene3D" id="3.30.930.10">
    <property type="entry name" value="Bira Bifunctional Protein, Domain 2"/>
    <property type="match status" value="1"/>
</dbReference>
<keyword evidence="7 11" id="KW-0067">ATP-binding</keyword>
<feature type="domain" description="Alanyl-transfer RNA synthetases family profile" evidence="12">
    <location>
        <begin position="1"/>
        <end position="710"/>
    </location>
</feature>
<dbReference type="FunFam" id="3.30.54.20:FF:000001">
    <property type="entry name" value="Alanine--tRNA ligase"/>
    <property type="match status" value="1"/>
</dbReference>
<accession>A0AAE3QY17</accession>
<comment type="function">
    <text evidence="11">Catalyzes the attachment of alanine to tRNA(Ala) in a two-step reaction: alanine is first activated by ATP to form Ala-AMP and then transferred to the acceptor end of tRNA(Ala). Also edits incorrectly charged Ser-tRNA(Ala) and Gly-tRNA(Ala) via its editing domain.</text>
</comment>